<dbReference type="EMBL" id="CP157762">
    <property type="protein sequence ID" value="XBP96427.1"/>
    <property type="molecule type" value="Genomic_DNA"/>
</dbReference>
<name>A0AAU8HKH8_9ACTN</name>
<evidence type="ECO:0000313" key="2">
    <source>
        <dbReference type="EMBL" id="XCH77132.1"/>
    </source>
</evidence>
<keyword evidence="2" id="KW-0503">Monooxygenase</keyword>
<sequence>MAPAGRAVVIGASMGGLLAARALSETYAEVVLLDRDVLPDGPANRRGVPQGRQLHVLLDRGRQVLTALFPGLDEELTARGVCPVDLHGEVHWYNDGHRMRRAPSDLVAYGMSRPLLEQVVRERVHALPGVRVLSGHEVTGLIVTPDRRWVTGVRVSAGVRVPVGDRGSAGGRSEFTVAADLVVDAGGRGSRSPVWLAAAGYRPAPEERVEVDVTYVTRTYRRESGQLEGLLGALANAVPGRPRAGIVAPQEDGRFAVVLSGVLGEQPPTDDEGMAAFAETLPAPQIGELLRTARPVDPPARMRFPASVRRRYERLRRLPEGHLVFGDGLCSFNPIYGQGMTVAALEALLLRRLLAEGGDGLARRFYRGAARLIDPPWQLSVGTDLRFPEVTGRRTLRVRLVNAYVGRLHAAATTDAGLGAAFLRVLNLVDPPTRLLTPGRLVRVLRGPRRAVARRPVGVGRV</sequence>
<dbReference type="PANTHER" id="PTHR43422:SF3">
    <property type="entry name" value="THIAMINE THIAZOLE SYNTHASE"/>
    <property type="match status" value="1"/>
</dbReference>
<dbReference type="RefSeq" id="WP_350938142.1">
    <property type="nucleotide sequence ID" value="NZ_CP157762.1"/>
</dbReference>
<organism evidence="2">
    <name type="scientific">Micromonospora sp. CCTCC AA 2012012</name>
    <dbReference type="NCBI Taxonomy" id="3111921"/>
    <lineage>
        <taxon>Bacteria</taxon>
        <taxon>Bacillati</taxon>
        <taxon>Actinomycetota</taxon>
        <taxon>Actinomycetes</taxon>
        <taxon>Micromonosporales</taxon>
        <taxon>Micromonosporaceae</taxon>
        <taxon>Micromonospora</taxon>
    </lineage>
</organism>
<keyword evidence="2" id="KW-0560">Oxidoreductase</keyword>
<dbReference type="Gene3D" id="3.50.50.60">
    <property type="entry name" value="FAD/NAD(P)-binding domain"/>
    <property type="match status" value="1"/>
</dbReference>
<dbReference type="InterPro" id="IPR036188">
    <property type="entry name" value="FAD/NAD-bd_sf"/>
</dbReference>
<dbReference type="EMBL" id="CP159342">
    <property type="protein sequence ID" value="XCH77132.1"/>
    <property type="molecule type" value="Genomic_DNA"/>
</dbReference>
<proteinExistence type="predicted"/>
<reference evidence="2" key="2">
    <citation type="submission" date="2024-06" db="EMBL/GenBank/DDBJ databases">
        <title>Micromonospora mangrovi CCTCC AA 2012012 genome sequences.</title>
        <authorList>
            <person name="Gao J."/>
        </authorList>
    </citation>
    <scope>NUCLEOTIDE SEQUENCE</scope>
    <source>
        <strain evidence="2">CCTCC AA 2012012</strain>
    </source>
</reference>
<accession>A0AAU8HKH8</accession>
<dbReference type="AlphaFoldDB" id="A0AAU8HKH8"/>
<dbReference type="GO" id="GO:0004497">
    <property type="term" value="F:monooxygenase activity"/>
    <property type="evidence" value="ECO:0007669"/>
    <property type="project" value="UniProtKB-KW"/>
</dbReference>
<gene>
    <name evidence="2" type="ORF">ABUL08_13915</name>
    <name evidence="1" type="ORF">VK199_13855</name>
</gene>
<evidence type="ECO:0000313" key="1">
    <source>
        <dbReference type="EMBL" id="XBP96427.1"/>
    </source>
</evidence>
<reference evidence="1" key="1">
    <citation type="submission" date="2024-01" db="EMBL/GenBank/DDBJ databases">
        <title>The genome sequence of Micromonospora mangrovi CCTCC AA 2012012.</title>
        <authorList>
            <person name="Gao J."/>
        </authorList>
    </citation>
    <scope>NUCLEOTIDE SEQUENCE</scope>
    <source>
        <strain evidence="1">CCTCC AA 2012012</strain>
    </source>
</reference>
<dbReference type="SUPFAM" id="SSF51905">
    <property type="entry name" value="FAD/NAD(P)-binding domain"/>
    <property type="match status" value="1"/>
</dbReference>
<dbReference type="PANTHER" id="PTHR43422">
    <property type="entry name" value="THIAMINE THIAZOLE SYNTHASE"/>
    <property type="match status" value="1"/>
</dbReference>
<protein>
    <submittedName>
        <fullName evidence="2">Squalene monooxygenase</fullName>
    </submittedName>
</protein>